<dbReference type="AlphaFoldDB" id="A0A858U1M7"/>
<evidence type="ECO:0000313" key="3">
    <source>
        <dbReference type="Proteomes" id="UP000501728"/>
    </source>
</evidence>
<keyword evidence="1" id="KW-0812">Transmembrane</keyword>
<gene>
    <name evidence="2" type="ORF">HGG64_01060</name>
</gene>
<dbReference type="EMBL" id="CP051480">
    <property type="protein sequence ID" value="QJG66302.1"/>
    <property type="molecule type" value="Genomic_DNA"/>
</dbReference>
<keyword evidence="3" id="KW-1185">Reference proteome</keyword>
<feature type="transmembrane region" description="Helical" evidence="1">
    <location>
        <begin position="86"/>
        <end position="105"/>
    </location>
</feature>
<evidence type="ECO:0000313" key="2">
    <source>
        <dbReference type="EMBL" id="QJG66302.1"/>
    </source>
</evidence>
<proteinExistence type="predicted"/>
<keyword evidence="1" id="KW-1133">Transmembrane helix</keyword>
<feature type="transmembrane region" description="Helical" evidence="1">
    <location>
        <begin position="14"/>
        <end position="39"/>
    </location>
</feature>
<sequence length="135" mass="15835">MYEHFFIKKITKMILFFGILSILTFTVWIVAIISMAASINDKRNIAAIFQGAVFIIHLILIFIALRFNILGLKIANADYDRRAVKWFWLAIIFFPVAFFFSIVGWKRLKDLEKNAEFNKNNYYLTNQNQDLSNSI</sequence>
<evidence type="ECO:0000256" key="1">
    <source>
        <dbReference type="SAM" id="Phobius"/>
    </source>
</evidence>
<dbReference type="Proteomes" id="UP000501728">
    <property type="component" value="Chromosome"/>
</dbReference>
<protein>
    <submittedName>
        <fullName evidence="2">Uncharacterized protein</fullName>
    </submittedName>
</protein>
<feature type="transmembrane region" description="Helical" evidence="1">
    <location>
        <begin position="45"/>
        <end position="65"/>
    </location>
</feature>
<accession>A0A858U1M7</accession>
<reference evidence="2 3" key="1">
    <citation type="submission" date="2020-04" db="EMBL/GenBank/DDBJ databases">
        <title>Novel Mycoplasma species detected in Phocoena phocoena (harbor porpoise) from the USA.</title>
        <authorList>
            <person name="Volokhov D.V."/>
        </authorList>
    </citation>
    <scope>NUCLEOTIDE SEQUENCE [LARGE SCALE GENOMIC DNA]</scope>
    <source>
        <strain evidence="2 3">C264-NAS</strain>
    </source>
</reference>
<keyword evidence="1" id="KW-0472">Membrane</keyword>
<dbReference type="RefSeq" id="WP_169580126.1">
    <property type="nucleotide sequence ID" value="NZ_CP051480.1"/>
</dbReference>
<dbReference type="KEGG" id="mphn:HGG64_01060"/>
<name>A0A858U1M7_9MOLU</name>
<organism evidence="2 3">
    <name type="scientific">Mycoplasma phocoeninasale</name>
    <dbReference type="NCBI Taxonomy" id="2726117"/>
    <lineage>
        <taxon>Bacteria</taxon>
        <taxon>Bacillati</taxon>
        <taxon>Mycoplasmatota</taxon>
        <taxon>Mollicutes</taxon>
        <taxon>Mycoplasmataceae</taxon>
        <taxon>Mycoplasma</taxon>
    </lineage>
</organism>